<dbReference type="GO" id="GO:0003677">
    <property type="term" value="F:DNA binding"/>
    <property type="evidence" value="ECO:0007669"/>
    <property type="project" value="UniProtKB-UniRule"/>
</dbReference>
<keyword evidence="11 13" id="KW-0326">Glycosidase</keyword>
<dbReference type="OrthoDB" id="2099276at2759"/>
<dbReference type="PANTHER" id="PTHR43286">
    <property type="entry name" value="ENDONUCLEASE III-LIKE PROTEIN 1"/>
    <property type="match status" value="1"/>
</dbReference>
<feature type="region of interest" description="Disordered" evidence="14">
    <location>
        <begin position="84"/>
        <end position="123"/>
    </location>
</feature>
<evidence type="ECO:0000313" key="17">
    <source>
        <dbReference type="Proteomes" id="UP001151516"/>
    </source>
</evidence>
<evidence type="ECO:0000256" key="10">
    <source>
        <dbReference type="ARBA" id="ARBA00023239"/>
    </source>
</evidence>
<feature type="region of interest" description="Disordered" evidence="14">
    <location>
        <begin position="248"/>
        <end position="268"/>
    </location>
</feature>
<evidence type="ECO:0000256" key="11">
    <source>
        <dbReference type="ARBA" id="ARBA00023295"/>
    </source>
</evidence>
<keyword evidence="7" id="KW-0408">Iron</keyword>
<dbReference type="InterPro" id="IPR003651">
    <property type="entry name" value="Endonuclease3_FeS-loop_motif"/>
</dbReference>
<dbReference type="Gene3D" id="1.10.1670.10">
    <property type="entry name" value="Helix-hairpin-Helix base-excision DNA repair enzymes (C-terminal)"/>
    <property type="match status" value="1"/>
</dbReference>
<dbReference type="GO" id="GO:0051539">
    <property type="term" value="F:4 iron, 4 sulfur cluster binding"/>
    <property type="evidence" value="ECO:0007669"/>
    <property type="project" value="InterPro"/>
</dbReference>
<feature type="region of interest" description="Disordered" evidence="14">
    <location>
        <begin position="296"/>
        <end position="367"/>
    </location>
</feature>
<evidence type="ECO:0000256" key="6">
    <source>
        <dbReference type="ARBA" id="ARBA00022946"/>
    </source>
</evidence>
<dbReference type="InterPro" id="IPR023170">
    <property type="entry name" value="HhH_base_excis_C"/>
</dbReference>
<dbReference type="EC" id="3.2.2.-" evidence="13"/>
<evidence type="ECO:0000256" key="4">
    <source>
        <dbReference type="ARBA" id="ARBA00022763"/>
    </source>
</evidence>
<dbReference type="FunFam" id="1.10.340.30:FF:000001">
    <property type="entry name" value="Endonuclease III"/>
    <property type="match status" value="1"/>
</dbReference>
<dbReference type="Proteomes" id="UP001151516">
    <property type="component" value="Unassembled WGS sequence"/>
</dbReference>
<keyword evidence="9 13" id="KW-0234">DNA repair</keyword>
<evidence type="ECO:0000256" key="7">
    <source>
        <dbReference type="ARBA" id="ARBA00023004"/>
    </source>
</evidence>
<dbReference type="CDD" id="cd00056">
    <property type="entry name" value="ENDO3c"/>
    <property type="match status" value="1"/>
</dbReference>
<comment type="subcellular location">
    <subcellularLocation>
        <location evidence="13">Nucleus</location>
    </subcellularLocation>
    <subcellularLocation>
        <location evidence="13">Mitochondrion</location>
    </subcellularLocation>
</comment>
<evidence type="ECO:0000256" key="14">
    <source>
        <dbReference type="SAM" id="MobiDB-lite"/>
    </source>
</evidence>
<dbReference type="GO" id="GO:0005739">
    <property type="term" value="C:mitochondrion"/>
    <property type="evidence" value="ECO:0007669"/>
    <property type="project" value="UniProtKB-SubCell"/>
</dbReference>
<dbReference type="GO" id="GO:0006289">
    <property type="term" value="P:nucleotide-excision repair"/>
    <property type="evidence" value="ECO:0007669"/>
    <property type="project" value="TreeGrafter"/>
</dbReference>
<feature type="compositionally biased region" description="Low complexity" evidence="14">
    <location>
        <begin position="845"/>
        <end position="858"/>
    </location>
</feature>
<feature type="domain" description="HhH-GPD" evidence="15">
    <location>
        <begin position="415"/>
        <end position="568"/>
    </location>
</feature>
<feature type="compositionally biased region" description="Polar residues" evidence="14">
    <location>
        <begin position="783"/>
        <end position="797"/>
    </location>
</feature>
<feature type="compositionally biased region" description="Polar residues" evidence="14">
    <location>
        <begin position="108"/>
        <end position="119"/>
    </location>
</feature>
<dbReference type="InterPro" id="IPR011257">
    <property type="entry name" value="DNA_glycosylase"/>
</dbReference>
<dbReference type="InterPro" id="IPR030841">
    <property type="entry name" value="NTH1"/>
</dbReference>
<feature type="compositionally biased region" description="Low complexity" evidence="14">
    <location>
        <begin position="248"/>
        <end position="260"/>
    </location>
</feature>
<comment type="cofactor">
    <cofactor evidence="1">
        <name>[4Fe-4S] cluster</name>
        <dbReference type="ChEBI" id="CHEBI:49883"/>
    </cofactor>
</comment>
<evidence type="ECO:0000256" key="9">
    <source>
        <dbReference type="ARBA" id="ARBA00023204"/>
    </source>
</evidence>
<dbReference type="HAMAP" id="MF_03183">
    <property type="entry name" value="Endonuclease_III_Nth"/>
    <property type="match status" value="1"/>
</dbReference>
<feature type="region of interest" description="Disordered" evidence="14">
    <location>
        <begin position="585"/>
        <end position="627"/>
    </location>
</feature>
<comment type="caution">
    <text evidence="13">Lacks conserved residue(s) required for the propagation of feature annotation.</text>
</comment>
<dbReference type="SMART" id="SM00525">
    <property type="entry name" value="FES"/>
    <property type="match status" value="1"/>
</dbReference>
<dbReference type="SUPFAM" id="SSF48150">
    <property type="entry name" value="DNA-glycosylase"/>
    <property type="match status" value="1"/>
</dbReference>
<evidence type="ECO:0000259" key="15">
    <source>
        <dbReference type="SMART" id="SM00478"/>
    </source>
</evidence>
<keyword evidence="5 13" id="KW-0378">Hydrolase</keyword>
<dbReference type="EC" id="4.2.99.18" evidence="13"/>
<dbReference type="PANTHER" id="PTHR43286:SF1">
    <property type="entry name" value="ENDONUCLEASE III-LIKE PROTEIN 1"/>
    <property type="match status" value="1"/>
</dbReference>
<evidence type="ECO:0000256" key="2">
    <source>
        <dbReference type="ARBA" id="ARBA00008343"/>
    </source>
</evidence>
<accession>A0A9W8L2Z1</accession>
<protein>
    <recommendedName>
        <fullName evidence="13">Endonuclease III homolog</fullName>
        <ecNumber evidence="13">3.2.2.-</ecNumber>
        <ecNumber evidence="13">4.2.99.18</ecNumber>
    </recommendedName>
    <alternativeName>
        <fullName evidence="13">Bifunctional DNA N-glycosylase/DNA-(apurinic or apyrimidinic site) lyase</fullName>
        <shortName evidence="13">DNA glycosylase/AP lyase</shortName>
    </alternativeName>
</protein>
<feature type="region of interest" description="Disordered" evidence="14">
    <location>
        <begin position="647"/>
        <end position="714"/>
    </location>
</feature>
<gene>
    <name evidence="16" type="primary">NTH1_2</name>
    <name evidence="13" type="synonym">NTH1</name>
    <name evidence="16" type="ORF">IWW39_005133</name>
</gene>
<dbReference type="GO" id="GO:0140078">
    <property type="term" value="F:class I DNA-(apurinic or apyrimidinic site) endonuclease activity"/>
    <property type="evidence" value="ECO:0007669"/>
    <property type="project" value="UniProtKB-EC"/>
</dbReference>
<comment type="similarity">
    <text evidence="2 13">Belongs to the Nth/MutY family.</text>
</comment>
<evidence type="ECO:0000256" key="5">
    <source>
        <dbReference type="ARBA" id="ARBA00022801"/>
    </source>
</evidence>
<comment type="caution">
    <text evidence="16">The sequence shown here is derived from an EMBL/GenBank/DDBJ whole genome shotgun (WGS) entry which is preliminary data.</text>
</comment>
<dbReference type="GO" id="GO:0005634">
    <property type="term" value="C:nucleus"/>
    <property type="evidence" value="ECO:0007669"/>
    <property type="project" value="UniProtKB-SubCell"/>
</dbReference>
<dbReference type="GO" id="GO:0006285">
    <property type="term" value="P:base-excision repair, AP site formation"/>
    <property type="evidence" value="ECO:0007669"/>
    <property type="project" value="UniProtKB-UniRule"/>
</dbReference>
<feature type="compositionally biased region" description="Basic and acidic residues" evidence="14">
    <location>
        <begin position="602"/>
        <end position="612"/>
    </location>
</feature>
<sequence>MAAIVAATKQRTAMVKRKIKEVGHANMHILSSIKHHVAVAAGVTSSASSDSYHGSTRSTSTVVSDDTRHYQRARPSISVRTKDISWPVGSSSKDSPRPDDYDFLDSASIHSSTPQSDSFEASRGTVHYAPPIAASSAMHHAREATFPLSRRRAMTLAKRATEALSPLRSRKNSTTGSLDSIMPDSNFCPLRSTASDSGSVYAAGDAAAGSPAAAAAAFVRRSYAAPSPPLQSPTFSFVDLHSPLSPKSHVSSALSAASGGRSRRVGTFSGMYSPEEEYNYHMPPAATLVARRNEDPLRRGQLSNSQALSTHSTISTVVSISPTSTNRPTSLDSGASEGPVGIALKRSPKKQPPPEDDDELRGPAPRDDWDIVFDRIKEYRATHEAPVDTVGCEALTEEEKDPKLKRFRSLVSLMLSAQTKDEITAEAVRSLSQRLPGGLTPKSLSEAPIDLVHECVRKVGFWQRKSNYIKEAARTCLEQYAGDIPRTVPQLLSLPGVGPKMAYLAMHAAWQDNQGIGVDTHVLRISHRLGWVSDSAKSPEATRHALESWMPRSLWRELNPLLVGLGQTVCRAIGPKCGECPVSQYCPSSLQPRSRSNSRSAAGDESRPRSDAGVKQQVSQDSIFSESTELGDVDVEDLASMVRGAEQAVRSRKLSGGRSRQGLVAKSEFPEIPHSPLSKSYRAAPAPATTDEEDAALSEGTGGRGGDRRRCFRARGSRRLRNKLKMPALNDDEDRIEISPFRHNSGGNAGLDESSNAADMQLKYSSDREIDGGVSPKPELPTMASSQYFVRSRSNAASEEVRPEAKTDKVRSARAKATAEKLYSRRLSKSDMQWALGEDWDPEDSSSLSSLSDLDNAV</sequence>
<evidence type="ECO:0000256" key="13">
    <source>
        <dbReference type="HAMAP-Rule" id="MF_03183"/>
    </source>
</evidence>
<dbReference type="Pfam" id="PF00730">
    <property type="entry name" value="HhH-GPD"/>
    <property type="match status" value="1"/>
</dbReference>
<evidence type="ECO:0000256" key="3">
    <source>
        <dbReference type="ARBA" id="ARBA00022723"/>
    </source>
</evidence>
<dbReference type="GO" id="GO:0046872">
    <property type="term" value="F:metal ion binding"/>
    <property type="evidence" value="ECO:0007669"/>
    <property type="project" value="UniProtKB-KW"/>
</dbReference>
<keyword evidence="13" id="KW-0539">Nucleus</keyword>
<keyword evidence="4 13" id="KW-0227">DNA damage</keyword>
<dbReference type="EMBL" id="JANBTX010000238">
    <property type="protein sequence ID" value="KAJ2684058.1"/>
    <property type="molecule type" value="Genomic_DNA"/>
</dbReference>
<dbReference type="Pfam" id="PF00633">
    <property type="entry name" value="HHH"/>
    <property type="match status" value="1"/>
</dbReference>
<comment type="function">
    <text evidence="13">Bifunctional DNA N-glycosylase with associated apurinic/apyrimidinic (AP) lyase function that catalyzes the first step in base excision repair (BER), the primary repair pathway for the repair of oxidative DNA damage. The DNA N-glycosylase activity releases the damaged DNA base from DNA by cleaving the N-glycosidic bond, leaving an AP site. The AP lyase activity cleaves the phosphodiester bond 3' to the AP site by a beta-elimination. Primarily recognizes and repairs oxidative base damage of pyrimidines.</text>
</comment>
<proteinExistence type="inferred from homology"/>
<dbReference type="InterPro" id="IPR000445">
    <property type="entry name" value="HhH_motif"/>
</dbReference>
<feature type="compositionally biased region" description="Low complexity" evidence="14">
    <location>
        <begin position="309"/>
        <end position="325"/>
    </location>
</feature>
<feature type="region of interest" description="Disordered" evidence="14">
    <location>
        <begin position="45"/>
        <end position="69"/>
    </location>
</feature>
<comment type="catalytic activity">
    <reaction evidence="12 13">
        <text>2'-deoxyribonucleotide-(2'-deoxyribose 5'-phosphate)-2'-deoxyribonucleotide-DNA = a 3'-end 2'-deoxyribonucleotide-(2,3-dehydro-2,3-deoxyribose 5'-phosphate)-DNA + a 5'-end 5'-phospho-2'-deoxyribonucleoside-DNA + H(+)</text>
        <dbReference type="Rhea" id="RHEA:66592"/>
        <dbReference type="Rhea" id="RHEA-COMP:13180"/>
        <dbReference type="Rhea" id="RHEA-COMP:16897"/>
        <dbReference type="Rhea" id="RHEA-COMP:17067"/>
        <dbReference type="ChEBI" id="CHEBI:15378"/>
        <dbReference type="ChEBI" id="CHEBI:136412"/>
        <dbReference type="ChEBI" id="CHEBI:157695"/>
        <dbReference type="ChEBI" id="CHEBI:167181"/>
        <dbReference type="EC" id="4.2.99.18"/>
    </reaction>
</comment>
<dbReference type="SMART" id="SM00478">
    <property type="entry name" value="ENDO3c"/>
    <property type="match status" value="1"/>
</dbReference>
<reference evidence="16" key="1">
    <citation type="submission" date="2022-07" db="EMBL/GenBank/DDBJ databases">
        <title>Phylogenomic reconstructions and comparative analyses of Kickxellomycotina fungi.</title>
        <authorList>
            <person name="Reynolds N.K."/>
            <person name="Stajich J.E."/>
            <person name="Barry K."/>
            <person name="Grigoriev I.V."/>
            <person name="Crous P."/>
            <person name="Smith M.E."/>
        </authorList>
    </citation>
    <scope>NUCLEOTIDE SEQUENCE</scope>
    <source>
        <strain evidence="16">CBS 109367</strain>
    </source>
</reference>
<feature type="compositionally biased region" description="Polar residues" evidence="14">
    <location>
        <begin position="585"/>
        <end position="600"/>
    </location>
</feature>
<dbReference type="InterPro" id="IPR003265">
    <property type="entry name" value="HhH-GPD_domain"/>
</dbReference>
<keyword evidence="8" id="KW-0411">Iron-sulfur</keyword>
<keyword evidence="3" id="KW-0479">Metal-binding</keyword>
<feature type="region of interest" description="Disordered" evidence="14">
    <location>
        <begin position="735"/>
        <end position="822"/>
    </location>
</feature>
<dbReference type="GO" id="GO:0000703">
    <property type="term" value="F:oxidized pyrimidine nucleobase lesion DNA N-glycosylase activity"/>
    <property type="evidence" value="ECO:0007669"/>
    <property type="project" value="UniProtKB-UniRule"/>
</dbReference>
<keyword evidence="6" id="KW-0809">Transit peptide</keyword>
<feature type="compositionally biased region" description="Low complexity" evidence="14">
    <location>
        <begin position="45"/>
        <end position="64"/>
    </location>
</feature>
<evidence type="ECO:0000256" key="8">
    <source>
        <dbReference type="ARBA" id="ARBA00023014"/>
    </source>
</evidence>
<evidence type="ECO:0000313" key="16">
    <source>
        <dbReference type="EMBL" id="KAJ2684058.1"/>
    </source>
</evidence>
<keyword evidence="10 13" id="KW-0456">Lyase</keyword>
<organism evidence="16 17">
    <name type="scientific">Coemansia spiralis</name>
    <dbReference type="NCBI Taxonomy" id="417178"/>
    <lineage>
        <taxon>Eukaryota</taxon>
        <taxon>Fungi</taxon>
        <taxon>Fungi incertae sedis</taxon>
        <taxon>Zoopagomycota</taxon>
        <taxon>Kickxellomycotina</taxon>
        <taxon>Kickxellomycetes</taxon>
        <taxon>Kickxellales</taxon>
        <taxon>Kickxellaceae</taxon>
        <taxon>Coemansia</taxon>
    </lineage>
</organism>
<feature type="compositionally biased region" description="Polar residues" evidence="14">
    <location>
        <begin position="616"/>
        <end position="627"/>
    </location>
</feature>
<dbReference type="AlphaFoldDB" id="A0A9W8L2Z1"/>
<name>A0A9W8L2Z1_9FUNG</name>
<feature type="region of interest" description="Disordered" evidence="14">
    <location>
        <begin position="837"/>
        <end position="858"/>
    </location>
</feature>
<keyword evidence="17" id="KW-1185">Reference proteome</keyword>
<feature type="compositionally biased region" description="Basic and acidic residues" evidence="14">
    <location>
        <begin position="799"/>
        <end position="822"/>
    </location>
</feature>
<dbReference type="Gene3D" id="1.10.340.30">
    <property type="entry name" value="Hypothetical protein, domain 2"/>
    <property type="match status" value="1"/>
</dbReference>
<evidence type="ECO:0000256" key="1">
    <source>
        <dbReference type="ARBA" id="ARBA00001966"/>
    </source>
</evidence>
<keyword evidence="13" id="KW-0496">Mitochondrion</keyword>
<evidence type="ECO:0000256" key="12">
    <source>
        <dbReference type="ARBA" id="ARBA00044632"/>
    </source>
</evidence>